<dbReference type="SUPFAM" id="SSF53335">
    <property type="entry name" value="S-adenosyl-L-methionine-dependent methyltransferases"/>
    <property type="match status" value="1"/>
</dbReference>
<accession>A0A9D0ZWE4</accession>
<dbReference type="GO" id="GO:0008168">
    <property type="term" value="F:methyltransferase activity"/>
    <property type="evidence" value="ECO:0007669"/>
    <property type="project" value="UniProtKB-KW"/>
</dbReference>
<organism evidence="4 5">
    <name type="scientific">Candidatus Limivivens merdigallinarum</name>
    <dbReference type="NCBI Taxonomy" id="2840859"/>
    <lineage>
        <taxon>Bacteria</taxon>
        <taxon>Bacillati</taxon>
        <taxon>Bacillota</taxon>
        <taxon>Clostridia</taxon>
        <taxon>Lachnospirales</taxon>
        <taxon>Lachnospiraceae</taxon>
        <taxon>Lachnospiraceae incertae sedis</taxon>
        <taxon>Candidatus Limivivens</taxon>
    </lineage>
</organism>
<dbReference type="GO" id="GO:0032259">
    <property type="term" value="P:methylation"/>
    <property type="evidence" value="ECO:0007669"/>
    <property type="project" value="UniProtKB-KW"/>
</dbReference>
<dbReference type="AlphaFoldDB" id="A0A9D0ZWE4"/>
<evidence type="ECO:0000313" key="4">
    <source>
        <dbReference type="EMBL" id="HIQ97106.1"/>
    </source>
</evidence>
<protein>
    <submittedName>
        <fullName evidence="4">Methyltransferase domain-containing protein</fullName>
    </submittedName>
</protein>
<dbReference type="PANTHER" id="PTHR43861">
    <property type="entry name" value="TRANS-ACONITATE 2-METHYLTRANSFERASE-RELATED"/>
    <property type="match status" value="1"/>
</dbReference>
<dbReference type="InterPro" id="IPR041698">
    <property type="entry name" value="Methyltransf_25"/>
</dbReference>
<dbReference type="PANTHER" id="PTHR43861:SF1">
    <property type="entry name" value="TRANS-ACONITATE 2-METHYLTRANSFERASE"/>
    <property type="match status" value="1"/>
</dbReference>
<comment type="caution">
    <text evidence="4">The sequence shown here is derived from an EMBL/GenBank/DDBJ whole genome shotgun (WGS) entry which is preliminary data.</text>
</comment>
<evidence type="ECO:0000313" key="5">
    <source>
        <dbReference type="Proteomes" id="UP000886886"/>
    </source>
</evidence>
<dbReference type="Proteomes" id="UP000886886">
    <property type="component" value="Unassembled WGS sequence"/>
</dbReference>
<reference evidence="4" key="1">
    <citation type="submission" date="2020-10" db="EMBL/GenBank/DDBJ databases">
        <authorList>
            <person name="Gilroy R."/>
        </authorList>
    </citation>
    <scope>NUCLEOTIDE SEQUENCE</scope>
    <source>
        <strain evidence="4">ChiSjej3B21-11622</strain>
    </source>
</reference>
<gene>
    <name evidence="4" type="ORF">IAB26_11160</name>
</gene>
<keyword evidence="2" id="KW-0808">Transferase</keyword>
<dbReference type="EMBL" id="DVFT01000161">
    <property type="protein sequence ID" value="HIQ97106.1"/>
    <property type="molecule type" value="Genomic_DNA"/>
</dbReference>
<feature type="domain" description="Methyltransferase" evidence="3">
    <location>
        <begin position="36"/>
        <end position="125"/>
    </location>
</feature>
<dbReference type="InterPro" id="IPR029063">
    <property type="entry name" value="SAM-dependent_MTases_sf"/>
</dbReference>
<dbReference type="CDD" id="cd02440">
    <property type="entry name" value="AdoMet_MTases"/>
    <property type="match status" value="1"/>
</dbReference>
<dbReference type="Gene3D" id="3.40.50.150">
    <property type="entry name" value="Vaccinia Virus protein VP39"/>
    <property type="match status" value="1"/>
</dbReference>
<dbReference type="Pfam" id="PF13649">
    <property type="entry name" value="Methyltransf_25"/>
    <property type="match status" value="1"/>
</dbReference>
<evidence type="ECO:0000256" key="1">
    <source>
        <dbReference type="ARBA" id="ARBA00022603"/>
    </source>
</evidence>
<keyword evidence="1 4" id="KW-0489">Methyltransferase</keyword>
<name>A0A9D0ZWE4_9FIRM</name>
<sequence>MNIKWNADGYTRQFSFVHQYGEGVLDLIDAPVGSFVVDLGCGNGALTEKLQTRGYEVLGLDASSDMTDLAKKLHPELPFQTADALQFSLDKPADVIFSNAVFHWIDKENQTVLAANLARNLKMGGSLVCEFGGKGCGEKVHQGLARNFEKRGLSYVMPFYFPTIGEYAPILEKSGFRVEYALLFDRPTKQQGEDGLKGWIEMFVKEPFEGIEESVKEEIIRETVEDLREELHQDGSWYVDYVRIRIKAVKK</sequence>
<evidence type="ECO:0000256" key="2">
    <source>
        <dbReference type="ARBA" id="ARBA00022679"/>
    </source>
</evidence>
<reference evidence="4" key="2">
    <citation type="journal article" date="2021" name="PeerJ">
        <title>Extensive microbial diversity within the chicken gut microbiome revealed by metagenomics and culture.</title>
        <authorList>
            <person name="Gilroy R."/>
            <person name="Ravi A."/>
            <person name="Getino M."/>
            <person name="Pursley I."/>
            <person name="Horton D.L."/>
            <person name="Alikhan N.F."/>
            <person name="Baker D."/>
            <person name="Gharbi K."/>
            <person name="Hall N."/>
            <person name="Watson M."/>
            <person name="Adriaenssens E.M."/>
            <person name="Foster-Nyarko E."/>
            <person name="Jarju S."/>
            <person name="Secka A."/>
            <person name="Antonio M."/>
            <person name="Oren A."/>
            <person name="Chaudhuri R.R."/>
            <person name="La Ragione R."/>
            <person name="Hildebrand F."/>
            <person name="Pallen M.J."/>
        </authorList>
    </citation>
    <scope>NUCLEOTIDE SEQUENCE</scope>
    <source>
        <strain evidence="4">ChiSjej3B21-11622</strain>
    </source>
</reference>
<proteinExistence type="predicted"/>
<evidence type="ECO:0000259" key="3">
    <source>
        <dbReference type="Pfam" id="PF13649"/>
    </source>
</evidence>